<name>A0A8G0ZY86_9RHOB</name>
<evidence type="ECO:0000313" key="2">
    <source>
        <dbReference type="EMBL" id="QYZ71025.1"/>
    </source>
</evidence>
<proteinExistence type="predicted"/>
<reference evidence="2" key="1">
    <citation type="submission" date="2021-02" db="EMBL/GenBank/DDBJ databases">
        <title>Rhodobacter shimadae sp. nov., an aerobic anoxygenic phototrophic bacterium isolated from a hot spring.</title>
        <authorList>
            <person name="Muramatsu S."/>
            <person name="Haruta S."/>
            <person name="Hirose S."/>
            <person name="Hanada S."/>
        </authorList>
    </citation>
    <scope>NUCLEOTIDE SEQUENCE</scope>
    <source>
        <strain evidence="2">N10</strain>
    </source>
</reference>
<dbReference type="Proteomes" id="UP000826300">
    <property type="component" value="Chromosome"/>
</dbReference>
<keyword evidence="3" id="KW-1185">Reference proteome</keyword>
<accession>A0A8G0ZY86</accession>
<feature type="transmembrane region" description="Helical" evidence="1">
    <location>
        <begin position="6"/>
        <end position="26"/>
    </location>
</feature>
<keyword evidence="1" id="KW-0812">Transmembrane</keyword>
<evidence type="ECO:0000256" key="1">
    <source>
        <dbReference type="SAM" id="Phobius"/>
    </source>
</evidence>
<feature type="transmembrane region" description="Helical" evidence="1">
    <location>
        <begin position="70"/>
        <end position="88"/>
    </location>
</feature>
<dbReference type="AlphaFoldDB" id="A0A8G0ZY86"/>
<keyword evidence="1" id="KW-0472">Membrane</keyword>
<dbReference type="KEGG" id="nsm:JO391_05810"/>
<protein>
    <submittedName>
        <fullName evidence="2">Uncharacterized protein</fullName>
    </submittedName>
</protein>
<feature type="transmembrane region" description="Helical" evidence="1">
    <location>
        <begin position="47"/>
        <end position="64"/>
    </location>
</feature>
<organism evidence="2 3">
    <name type="scientific">Neotabrizicola shimadae</name>
    <dbReference type="NCBI Taxonomy" id="2807096"/>
    <lineage>
        <taxon>Bacteria</taxon>
        <taxon>Pseudomonadati</taxon>
        <taxon>Pseudomonadota</taxon>
        <taxon>Alphaproteobacteria</taxon>
        <taxon>Rhodobacterales</taxon>
        <taxon>Paracoccaceae</taxon>
        <taxon>Neotabrizicola</taxon>
    </lineage>
</organism>
<gene>
    <name evidence="2" type="ORF">JO391_05810</name>
</gene>
<evidence type="ECO:0000313" key="3">
    <source>
        <dbReference type="Proteomes" id="UP000826300"/>
    </source>
</evidence>
<dbReference type="RefSeq" id="WP_220663287.1">
    <property type="nucleotide sequence ID" value="NZ_CP069370.1"/>
</dbReference>
<sequence>MSLTLLTTLCGVITLAILSLLALAFWTDPARGLAQTTHRSEQLPLVMADRYTAFAALTVVVLLFGDLRLYAAFFAVCAFMGFADGVIYARAGHPHMKHTLSGVLSVIALGVSLAALAVEKGS</sequence>
<dbReference type="EMBL" id="CP069370">
    <property type="protein sequence ID" value="QYZ71025.1"/>
    <property type="molecule type" value="Genomic_DNA"/>
</dbReference>
<keyword evidence="1" id="KW-1133">Transmembrane helix</keyword>
<feature type="transmembrane region" description="Helical" evidence="1">
    <location>
        <begin position="100"/>
        <end position="118"/>
    </location>
</feature>